<dbReference type="AlphaFoldDB" id="A0A423VH02"/>
<dbReference type="EMBL" id="LJZO01000052">
    <property type="protein sequence ID" value="ROV90189.1"/>
    <property type="molecule type" value="Genomic_DNA"/>
</dbReference>
<dbReference type="PANTHER" id="PTHR42923">
    <property type="entry name" value="PROTOPORPHYRINOGEN OXIDASE"/>
    <property type="match status" value="1"/>
</dbReference>
<evidence type="ECO:0000313" key="1">
    <source>
        <dbReference type="EMBL" id="ROV90189.1"/>
    </source>
</evidence>
<dbReference type="Gene3D" id="1.10.405.20">
    <property type="match status" value="1"/>
</dbReference>
<dbReference type="InterPro" id="IPR050464">
    <property type="entry name" value="Zeta_carotene_desat/Oxidored"/>
</dbReference>
<protein>
    <recommendedName>
        <fullName evidence="3">Amine oxidase domain-containing protein</fullName>
    </recommendedName>
</protein>
<sequence>MVSLKDALLQTGGLLTARNTTNTTMLVSTDVVIIGGGASGSHAAVRLTDYGQDVIVIEKQSNLGGAVDSYTDPMTNNPYDFGVMTFVDYGNASGFFDRFEIPVSARENPTLDYLHADFQTGQLLPNYTGPSWDQEVAALETYLAIAEKYEHMLVPGYWDFPNASDIPEDLLMNFGDFVEKYNFTDALPLMFSTTGLGMGNILNKMTMPVMQAFGAQMARVMMGTQSSFSPSSGRNQDLYDAIAEFLGDKVFYNTHAVNSTRSDDGVTVTVWDMVSGQETIVNAKKLLIAIEPVATKLAAFDLDGHEEEVFSKFHFSREYTGIVSNPSLPTNHSVTNLPYDANYNTYKTFPDFNFTTSFDCVDYDSDLFRVIMVGDEQFGAEDAKGLAQKNFKTLARSGILPASNQTHLKFEAFSEHGPMHDSVSGEDLQAGFIQDLLGLQGLRSTWYTGAAFSSNYQTILWQYNEILLPQMLAA</sequence>
<dbReference type="Gene3D" id="3.50.50.60">
    <property type="entry name" value="FAD/NAD(P)-binding domain"/>
    <property type="match status" value="1"/>
</dbReference>
<dbReference type="OrthoDB" id="68575at2759"/>
<dbReference type="Proteomes" id="UP000284375">
    <property type="component" value="Unassembled WGS sequence"/>
</dbReference>
<accession>A0A423VH02</accession>
<evidence type="ECO:0008006" key="3">
    <source>
        <dbReference type="Google" id="ProtNLM"/>
    </source>
</evidence>
<proteinExistence type="predicted"/>
<organism evidence="1 2">
    <name type="scientific">Cytospora chrysosperma</name>
    <name type="common">Cytospora canker fungus</name>
    <name type="synonym">Sphaeria chrysosperma</name>
    <dbReference type="NCBI Taxonomy" id="252740"/>
    <lineage>
        <taxon>Eukaryota</taxon>
        <taxon>Fungi</taxon>
        <taxon>Dikarya</taxon>
        <taxon>Ascomycota</taxon>
        <taxon>Pezizomycotina</taxon>
        <taxon>Sordariomycetes</taxon>
        <taxon>Sordariomycetidae</taxon>
        <taxon>Diaporthales</taxon>
        <taxon>Cytosporaceae</taxon>
        <taxon>Cytospora</taxon>
    </lineage>
</organism>
<dbReference type="SUPFAM" id="SSF51905">
    <property type="entry name" value="FAD/NAD(P)-binding domain"/>
    <property type="match status" value="1"/>
</dbReference>
<name>A0A423VH02_CYTCH</name>
<dbReference type="Gene3D" id="3.30.70.1990">
    <property type="match status" value="1"/>
</dbReference>
<dbReference type="Pfam" id="PF13450">
    <property type="entry name" value="NAD_binding_8"/>
    <property type="match status" value="1"/>
</dbReference>
<comment type="caution">
    <text evidence="1">The sequence shown here is derived from an EMBL/GenBank/DDBJ whole genome shotgun (WGS) entry which is preliminary data.</text>
</comment>
<reference evidence="1 2" key="1">
    <citation type="submission" date="2015-09" db="EMBL/GenBank/DDBJ databases">
        <title>Host preference determinants of Valsa canker pathogens revealed by comparative genomics.</title>
        <authorList>
            <person name="Yin Z."/>
            <person name="Huang L."/>
        </authorList>
    </citation>
    <scope>NUCLEOTIDE SEQUENCE [LARGE SCALE GENOMIC DNA]</scope>
    <source>
        <strain evidence="1 2">YSFL</strain>
    </source>
</reference>
<evidence type="ECO:0000313" key="2">
    <source>
        <dbReference type="Proteomes" id="UP000284375"/>
    </source>
</evidence>
<gene>
    <name evidence="1" type="ORF">VSDG_08802</name>
</gene>
<dbReference type="GO" id="GO:0016491">
    <property type="term" value="F:oxidoreductase activity"/>
    <property type="evidence" value="ECO:0007669"/>
    <property type="project" value="TreeGrafter"/>
</dbReference>
<dbReference type="PANTHER" id="PTHR42923:SF26">
    <property type="entry name" value="FMN REDUCTASE LOT6, PUTATIVE (AFU_ORTHOLOGUE AFUA_7G06600)-RELATED"/>
    <property type="match status" value="1"/>
</dbReference>
<dbReference type="InterPro" id="IPR036188">
    <property type="entry name" value="FAD/NAD-bd_sf"/>
</dbReference>
<keyword evidence="2" id="KW-1185">Reference proteome</keyword>